<dbReference type="GeneID" id="30683481"/>
<protein>
    <recommendedName>
        <fullName evidence="2">polynucleotide 5'-hydroxyl-kinase</fullName>
        <ecNumber evidence="2">2.7.1.78</ecNumber>
    </recommendedName>
</protein>
<evidence type="ECO:0000256" key="7">
    <source>
        <dbReference type="ARBA" id="ARBA00024737"/>
    </source>
</evidence>
<dbReference type="PANTHER" id="PTHR12755:SF3">
    <property type="entry name" value="POLYNUCLEOTIDE 5'-HYDROXYL-KINASE NOL9"/>
    <property type="match status" value="1"/>
</dbReference>
<organism evidence="11 12">
    <name type="scientific">Nitrososphaera viennensis EN76</name>
    <dbReference type="NCBI Taxonomy" id="926571"/>
    <lineage>
        <taxon>Archaea</taxon>
        <taxon>Nitrososphaerota</taxon>
        <taxon>Nitrososphaeria</taxon>
        <taxon>Nitrososphaerales</taxon>
        <taxon>Nitrososphaeraceae</taxon>
        <taxon>Nitrososphaera</taxon>
    </lineage>
</organism>
<reference evidence="11 12" key="1">
    <citation type="journal article" date="2014" name="Int. J. Syst. Evol. Microbiol.">
        <title>Nitrososphaera viennensis gen. nov., sp. nov., an aerobic and mesophilic, ammonia-oxidizing archaeon from soil and a member of the archaeal phylum Thaumarchaeota.</title>
        <authorList>
            <person name="Stieglmeier M."/>
            <person name="Klingl A."/>
            <person name="Alves R.J."/>
            <person name="Rittmann S.K."/>
            <person name="Melcher M."/>
            <person name="Leisch N."/>
            <person name="Schleper C."/>
        </authorList>
    </citation>
    <scope>NUCLEOTIDE SEQUENCE [LARGE SCALE GENOMIC DNA]</scope>
    <source>
        <strain evidence="11">EN76</strain>
    </source>
</reference>
<dbReference type="OrthoDB" id="359472at2157"/>
<dbReference type="PANTHER" id="PTHR12755">
    <property type="entry name" value="CLEAVAGE/POLYADENYLATION FACTOR IA SUBUNIT CLP1P"/>
    <property type="match status" value="1"/>
</dbReference>
<comment type="function">
    <text evidence="7">Polynucleotide kinase that can phosphorylate the 5'-hydroxyl groups of both single-stranded RNA (ssRNA) and single-stranded DNA (ssDNA). Exhibits a strong preference for ssRNA.</text>
</comment>
<dbReference type="InterPro" id="IPR027417">
    <property type="entry name" value="P-loop_NTPase"/>
</dbReference>
<keyword evidence="12" id="KW-1185">Reference proteome</keyword>
<accession>A0A060HU30</accession>
<dbReference type="InterPro" id="IPR045116">
    <property type="entry name" value="Clp1/Grc3"/>
</dbReference>
<dbReference type="GO" id="GO:0005524">
    <property type="term" value="F:ATP binding"/>
    <property type="evidence" value="ECO:0007669"/>
    <property type="project" value="UniProtKB-KW"/>
</dbReference>
<evidence type="ECO:0000256" key="5">
    <source>
        <dbReference type="ARBA" id="ARBA00022777"/>
    </source>
</evidence>
<dbReference type="KEGG" id="nvn:NVIE_026370"/>
<comment type="catalytic activity">
    <reaction evidence="9">
        <text>a 5'-end dephospho-2'-deoxyribonucleoside-DNA + ATP = a 5'-end 5'-phospho-2'-deoxyribonucleoside-DNA + ADP + H(+)</text>
        <dbReference type="Rhea" id="RHEA:15669"/>
        <dbReference type="Rhea" id="RHEA-COMP:13180"/>
        <dbReference type="Rhea" id="RHEA-COMP:13184"/>
        <dbReference type="ChEBI" id="CHEBI:15378"/>
        <dbReference type="ChEBI" id="CHEBI:30616"/>
        <dbReference type="ChEBI" id="CHEBI:136412"/>
        <dbReference type="ChEBI" id="CHEBI:136416"/>
        <dbReference type="ChEBI" id="CHEBI:456216"/>
        <dbReference type="EC" id="2.7.1.78"/>
    </reaction>
</comment>
<name>A0A060HU30_9ARCH</name>
<dbReference type="STRING" id="926571.NVIE_026370"/>
<comment type="cofactor">
    <cofactor evidence="1">
        <name>a divalent metal cation</name>
        <dbReference type="ChEBI" id="CHEBI:60240"/>
    </cofactor>
</comment>
<dbReference type="RefSeq" id="WP_075055566.1">
    <property type="nucleotide sequence ID" value="NZ_CP007536.1"/>
</dbReference>
<evidence type="ECO:0000256" key="2">
    <source>
        <dbReference type="ARBA" id="ARBA00012157"/>
    </source>
</evidence>
<evidence type="ECO:0000256" key="3">
    <source>
        <dbReference type="ARBA" id="ARBA00022679"/>
    </source>
</evidence>
<keyword evidence="6" id="KW-0067">ATP-binding</keyword>
<gene>
    <name evidence="11" type="ORF">NVIE_026370</name>
</gene>
<keyword evidence="4" id="KW-0547">Nucleotide-binding</keyword>
<evidence type="ECO:0000256" key="4">
    <source>
        <dbReference type="ARBA" id="ARBA00022741"/>
    </source>
</evidence>
<evidence type="ECO:0000256" key="8">
    <source>
        <dbReference type="ARBA" id="ARBA00044641"/>
    </source>
</evidence>
<dbReference type="Proteomes" id="UP000027093">
    <property type="component" value="Chromosome"/>
</dbReference>
<evidence type="ECO:0000313" key="11">
    <source>
        <dbReference type="EMBL" id="AIC16906.1"/>
    </source>
</evidence>
<evidence type="ECO:0000256" key="6">
    <source>
        <dbReference type="ARBA" id="ARBA00022840"/>
    </source>
</evidence>
<dbReference type="InterPro" id="IPR032319">
    <property type="entry name" value="CLP1_P"/>
</dbReference>
<dbReference type="SUPFAM" id="SSF52540">
    <property type="entry name" value="P-loop containing nucleoside triphosphate hydrolases"/>
    <property type="match status" value="1"/>
</dbReference>
<dbReference type="HOGENOM" id="CLU_738896_0_0_2"/>
<keyword evidence="3" id="KW-0808">Transferase</keyword>
<dbReference type="GO" id="GO:0006396">
    <property type="term" value="P:RNA processing"/>
    <property type="evidence" value="ECO:0007669"/>
    <property type="project" value="InterPro"/>
</dbReference>
<evidence type="ECO:0000256" key="9">
    <source>
        <dbReference type="ARBA" id="ARBA00044673"/>
    </source>
</evidence>
<evidence type="ECO:0000259" key="10">
    <source>
        <dbReference type="Pfam" id="PF16575"/>
    </source>
</evidence>
<dbReference type="GO" id="GO:0051734">
    <property type="term" value="F:ATP-dependent polynucleotide 5'-hydroxyl-kinase activity"/>
    <property type="evidence" value="ECO:0007669"/>
    <property type="project" value="UniProtKB-EC"/>
</dbReference>
<evidence type="ECO:0000256" key="1">
    <source>
        <dbReference type="ARBA" id="ARBA00001968"/>
    </source>
</evidence>
<dbReference type="Pfam" id="PF16575">
    <property type="entry name" value="CLP1_P"/>
    <property type="match status" value="1"/>
</dbReference>
<sequence>MAAGAVQMVRGPATVRVLGRCHVLGMDVSLRTIEVRAGKALPFEPDDTDCKLDVQGESWTADAKNAGTCMWQEIAENILSLGNATATAATKTVMVAGATDTGKSTFSTYLANLAIGRGVAPCIVDGDIGQGDLAPPAALGAAVLGEQVVDLRDAKAGLFEFIGAITPAGTEKLVAQKLRSLAGRIMMMVMPPAVAPTGLKIVNTDGYPDPLYKRMLAGAVSPDVVVCMGQDGSNSNSNYLAPALSGRWKLIVAPSSAQASKTHSERVGRRMEQYTRHVGAGLVSKSVGAARFQYRDRPVQWNTMLALGPEGMFVALGSRRRIAGFGVIESMDGQQVSIRTGVKDFSTIRASEIRLRKNREERITPFFLDQARGP</sequence>
<dbReference type="EMBL" id="CP007536">
    <property type="protein sequence ID" value="AIC16906.1"/>
    <property type="molecule type" value="Genomic_DNA"/>
</dbReference>
<dbReference type="EC" id="2.7.1.78" evidence="2"/>
<comment type="catalytic activity">
    <reaction evidence="8">
        <text>a 5'-end dephospho-ribonucleoside-RNA + ATP = a 5'-end 5'-phospho-ribonucleoside-RNA + ADP + H(+)</text>
        <dbReference type="Rhea" id="RHEA:54580"/>
        <dbReference type="Rhea" id="RHEA-COMP:13936"/>
        <dbReference type="Rhea" id="RHEA-COMP:15179"/>
        <dbReference type="ChEBI" id="CHEBI:15378"/>
        <dbReference type="ChEBI" id="CHEBI:30616"/>
        <dbReference type="ChEBI" id="CHEBI:138282"/>
        <dbReference type="ChEBI" id="CHEBI:138284"/>
        <dbReference type="ChEBI" id="CHEBI:456216"/>
        <dbReference type="EC" id="2.7.1.78"/>
    </reaction>
</comment>
<keyword evidence="5" id="KW-0418">Kinase</keyword>
<evidence type="ECO:0000313" key="12">
    <source>
        <dbReference type="Proteomes" id="UP000027093"/>
    </source>
</evidence>
<dbReference type="AlphaFoldDB" id="A0A060HU30"/>
<proteinExistence type="predicted"/>
<dbReference type="Gene3D" id="3.40.50.300">
    <property type="entry name" value="P-loop containing nucleotide triphosphate hydrolases"/>
    <property type="match status" value="1"/>
</dbReference>
<feature type="domain" description="Clp1 P-loop" evidence="10">
    <location>
        <begin position="97"/>
        <end position="275"/>
    </location>
</feature>